<organism evidence="2">
    <name type="scientific">hydrothermal vent metagenome</name>
    <dbReference type="NCBI Taxonomy" id="652676"/>
    <lineage>
        <taxon>unclassified sequences</taxon>
        <taxon>metagenomes</taxon>
        <taxon>ecological metagenomes</taxon>
    </lineage>
</organism>
<evidence type="ECO:0000313" key="2">
    <source>
        <dbReference type="EMBL" id="VAX41404.1"/>
    </source>
</evidence>
<dbReference type="InterPro" id="IPR041854">
    <property type="entry name" value="BFD-like_2Fe2S-bd_dom_sf"/>
</dbReference>
<proteinExistence type="predicted"/>
<name>A0A3B1DY96_9ZZZZ</name>
<dbReference type="Pfam" id="PF04324">
    <property type="entry name" value="Fer2_BFD"/>
    <property type="match status" value="1"/>
</dbReference>
<feature type="domain" description="BFD-like [2Fe-2S]-binding" evidence="1">
    <location>
        <begin position="7"/>
        <end position="53"/>
    </location>
</feature>
<reference evidence="2" key="1">
    <citation type="submission" date="2018-06" db="EMBL/GenBank/DDBJ databases">
        <authorList>
            <person name="Zhirakovskaya E."/>
        </authorList>
    </citation>
    <scope>NUCLEOTIDE SEQUENCE</scope>
</reference>
<evidence type="ECO:0000259" key="1">
    <source>
        <dbReference type="Pfam" id="PF04324"/>
    </source>
</evidence>
<accession>A0A3B1DY96</accession>
<dbReference type="Gene3D" id="1.10.10.1100">
    <property type="entry name" value="BFD-like [2Fe-2S]-binding domain"/>
    <property type="match status" value="1"/>
</dbReference>
<dbReference type="EMBL" id="UOGK01000536">
    <property type="protein sequence ID" value="VAX41404.1"/>
    <property type="molecule type" value="Genomic_DNA"/>
</dbReference>
<gene>
    <name evidence="2" type="ORF">MNBD_PLANCTO03-2175</name>
</gene>
<sequence length="74" mass="8047">MAVVDRCVCRGVTFAELKALAVRTGADLAEITAKTGCGGSCCTCIPYIEKMLETGETVFEVMPAPVRKWWFSKV</sequence>
<dbReference type="AlphaFoldDB" id="A0A3B1DY96"/>
<protein>
    <recommendedName>
        <fullName evidence="1">BFD-like [2Fe-2S]-binding domain-containing protein</fullName>
    </recommendedName>
</protein>
<dbReference type="InterPro" id="IPR007419">
    <property type="entry name" value="BFD-like_2Fe2S-bd_dom"/>
</dbReference>